<proteinExistence type="predicted"/>
<feature type="transmembrane region" description="Helical" evidence="1">
    <location>
        <begin position="460"/>
        <end position="484"/>
    </location>
</feature>
<dbReference type="AlphaFoldDB" id="V6TY65"/>
<evidence type="ECO:0000313" key="3">
    <source>
        <dbReference type="Proteomes" id="UP000018040"/>
    </source>
</evidence>
<dbReference type="VEuPathDB" id="GiardiaDB:DHA2_154628"/>
<name>V6TY65_GIAIN</name>
<dbReference type="InterPro" id="IPR006212">
    <property type="entry name" value="Furin_repeat"/>
</dbReference>
<dbReference type="OrthoDB" id="4062651at2759"/>
<reference evidence="2 3" key="2">
    <citation type="journal article" date="2013" name="Genome Biol. Evol.">
        <title>Genome sequencing of Giardia lamblia genotypes A2 and B isolates (DH and GS) and comparative analysis with the genomes of genotypes A1 and E (WB and Pig).</title>
        <authorList>
            <person name="Adam R.D."/>
            <person name="Dahlstrom E.W."/>
            <person name="Martens C.A."/>
            <person name="Bruno D.P."/>
            <person name="Barbian K.D."/>
            <person name="Ricklefs S.M."/>
            <person name="Hernandez M.M."/>
            <person name="Narla N.P."/>
            <person name="Patel R.B."/>
            <person name="Porcella S.F."/>
            <person name="Nash T.E."/>
        </authorList>
    </citation>
    <scope>NUCLEOTIDE SEQUENCE [LARGE SCALE GENOMIC DNA]</scope>
    <source>
        <strain evidence="2 3">GS</strain>
    </source>
</reference>
<dbReference type="Proteomes" id="UP000018040">
    <property type="component" value="Unassembled WGS sequence"/>
</dbReference>
<reference evidence="3" key="1">
    <citation type="submission" date="2012-02" db="EMBL/GenBank/DDBJ databases">
        <title>Genome sequencing of Giardia lamblia Genotypes A2 and B isolates (DH and GS) and comparative analysis with the genomes of Genotypes A1 and E (WB and Pig).</title>
        <authorList>
            <person name="Adam R."/>
            <person name="Dahlstrom E."/>
            <person name="Martens C."/>
            <person name="Bruno D."/>
            <person name="Barbian K."/>
            <person name="Porcella S.F."/>
            <person name="Nash T."/>
        </authorList>
    </citation>
    <scope>NUCLEOTIDE SEQUENCE</scope>
    <source>
        <strain evidence="3">GS</strain>
    </source>
</reference>
<dbReference type="InterPro" id="IPR009030">
    <property type="entry name" value="Growth_fac_rcpt_cys_sf"/>
</dbReference>
<dbReference type="SUPFAM" id="SSF57184">
    <property type="entry name" value="Growth factor receptor domain"/>
    <property type="match status" value="1"/>
</dbReference>
<dbReference type="PANTHER" id="PTHR23275:SF100">
    <property type="entry name" value="EGF-LIKE DOMAIN-CONTAINING PROTEIN"/>
    <property type="match status" value="1"/>
</dbReference>
<dbReference type="InterPro" id="IPR005127">
    <property type="entry name" value="Giardia_VSP"/>
</dbReference>
<keyword evidence="1" id="KW-1133">Transmembrane helix</keyword>
<dbReference type="InterPro" id="IPR052798">
    <property type="entry name" value="Giardia_VSA"/>
</dbReference>
<dbReference type="EMBL" id="AHHH01000052">
    <property type="protein sequence ID" value="ESU43307.1"/>
    <property type="molecule type" value="Genomic_DNA"/>
</dbReference>
<dbReference type="Pfam" id="PF03302">
    <property type="entry name" value="VSP"/>
    <property type="match status" value="2"/>
</dbReference>
<dbReference type="VEuPathDB" id="GiardiaDB:QR46_3497"/>
<organism evidence="2 3">
    <name type="scientific">Giardia intestinalis</name>
    <name type="common">Giardia lamblia</name>
    <dbReference type="NCBI Taxonomy" id="5741"/>
    <lineage>
        <taxon>Eukaryota</taxon>
        <taxon>Metamonada</taxon>
        <taxon>Diplomonadida</taxon>
        <taxon>Hexamitidae</taxon>
        <taxon>Giardiinae</taxon>
        <taxon>Giardia</taxon>
    </lineage>
</organism>
<comment type="caution">
    <text evidence="2">The sequence shown here is derived from an EMBL/GenBank/DDBJ whole genome shotgun (WGS) entry which is preliminary data.</text>
</comment>
<keyword evidence="1" id="KW-0812">Transmembrane</keyword>
<accession>V6TY65</accession>
<sequence length="489" mass="48719">MPSSAAQLPMHHNSNSVKDDALVRRFTLAVVYAGTMQPARQGRRAAGAASLSMFLKTALTLTAVLAACQEGAATTNCKAGKCITIGSDSYCSDCALDAEAPINGACAVPSNQDVCVRVAGGRCVECATAAFMYKGGCYQPSTAPGNAMCKAATEGKCDTPADGKTYFVVPGAAKTDQSVAACGDATTGVTIGGTKKYVGVADCTACTAEGLTTSAGGTAKCTTCNSGKIVKTDENGTTCIAEADCPTTNGYFLESGSPKNCKACAANCLTCTSAAETACQSCTANTYFLGAENGQAGKCVSCGDAVTGSGAWKGVAGCAKCTKPNTAGAATCTECASNYLKIESGTTSCVDANACTGGFVPTTDSNNKKVCVSCGDKTNGGIENCSACTPIESPTTTVLVTCSACESNKKVSPGGSSCLTDCPENSTASEGACICNSGFAPSGDKCTSSSANRSGLSTGAIAGISVAAIVVVGGLVGFLCWWFVCRGKA</sequence>
<gene>
    <name evidence="2" type="ORF">GSB_151101</name>
</gene>
<evidence type="ECO:0000256" key="1">
    <source>
        <dbReference type="SAM" id="Phobius"/>
    </source>
</evidence>
<dbReference type="Gene3D" id="2.10.220.10">
    <property type="entry name" value="Hormone Receptor, Insulin-like Growth Factor Receptor 1, Chain A, domain 2"/>
    <property type="match status" value="2"/>
</dbReference>
<dbReference type="VEuPathDB" id="GiardiaDB:GL50581_845"/>
<dbReference type="PANTHER" id="PTHR23275">
    <property type="entry name" value="CABRIOLET.-RELATED"/>
    <property type="match status" value="1"/>
</dbReference>
<protein>
    <submittedName>
        <fullName evidence="2">Variant-specific surface protein</fullName>
    </submittedName>
</protein>
<evidence type="ECO:0000313" key="2">
    <source>
        <dbReference type="EMBL" id="ESU43307.1"/>
    </source>
</evidence>
<dbReference type="SMART" id="SM00261">
    <property type="entry name" value="FU"/>
    <property type="match status" value="4"/>
</dbReference>
<dbReference type="VEuPathDB" id="GiardiaDB:GL50803_0050379"/>
<keyword evidence="1" id="KW-0472">Membrane</keyword>